<comment type="caution">
    <text evidence="8">The sequence shown here is derived from an EMBL/GenBank/DDBJ whole genome shotgun (WGS) entry which is preliminary data.</text>
</comment>
<dbReference type="InterPro" id="IPR029056">
    <property type="entry name" value="Ribokinase-like"/>
</dbReference>
<evidence type="ECO:0000256" key="1">
    <source>
        <dbReference type="ARBA" id="ARBA00022741"/>
    </source>
</evidence>
<evidence type="ECO:0000256" key="6">
    <source>
        <dbReference type="HAMAP-Rule" id="MF_01965"/>
    </source>
</evidence>
<evidence type="ECO:0000256" key="5">
    <source>
        <dbReference type="ARBA" id="ARBA00023239"/>
    </source>
</evidence>
<feature type="binding site" evidence="6">
    <location>
        <position position="215"/>
    </location>
    <ligand>
        <name>AMP</name>
        <dbReference type="ChEBI" id="CHEBI:456215"/>
    </ligand>
</feature>
<name>A0ABS2L4C2_9MICO</name>
<comment type="catalytic activity">
    <reaction evidence="6">
        <text>(6S)-NADPHX + ADP = AMP + phosphate + NADPH + H(+)</text>
        <dbReference type="Rhea" id="RHEA:32235"/>
        <dbReference type="ChEBI" id="CHEBI:15378"/>
        <dbReference type="ChEBI" id="CHEBI:43474"/>
        <dbReference type="ChEBI" id="CHEBI:57783"/>
        <dbReference type="ChEBI" id="CHEBI:64076"/>
        <dbReference type="ChEBI" id="CHEBI:456215"/>
        <dbReference type="ChEBI" id="CHEBI:456216"/>
        <dbReference type="EC" id="4.2.1.136"/>
    </reaction>
</comment>
<comment type="cofactor">
    <cofactor evidence="6">
        <name>Mg(2+)</name>
        <dbReference type="ChEBI" id="CHEBI:18420"/>
    </cofactor>
</comment>
<evidence type="ECO:0000256" key="4">
    <source>
        <dbReference type="ARBA" id="ARBA00023027"/>
    </source>
</evidence>
<evidence type="ECO:0000256" key="2">
    <source>
        <dbReference type="ARBA" id="ARBA00022840"/>
    </source>
</evidence>
<feature type="binding site" evidence="6">
    <location>
        <position position="99"/>
    </location>
    <ligand>
        <name>(6S)-NADPHX</name>
        <dbReference type="ChEBI" id="CHEBI:64076"/>
    </ligand>
</feature>
<dbReference type="CDD" id="cd01171">
    <property type="entry name" value="YXKO-related"/>
    <property type="match status" value="1"/>
</dbReference>
<dbReference type="PANTHER" id="PTHR12592:SF0">
    <property type="entry name" value="ATP-DEPENDENT (S)-NAD(P)H-HYDRATE DEHYDRATASE"/>
    <property type="match status" value="1"/>
</dbReference>
<feature type="domain" description="YjeF C-terminal" evidence="7">
    <location>
        <begin position="14"/>
        <end position="280"/>
    </location>
</feature>
<dbReference type="Proteomes" id="UP000776164">
    <property type="component" value="Unassembled WGS sequence"/>
</dbReference>
<comment type="subunit">
    <text evidence="6">Homotetramer.</text>
</comment>
<keyword evidence="3 6" id="KW-0521">NADP</keyword>
<comment type="function">
    <text evidence="6">Catalyzes the dehydration of the S-form of NAD(P)HX at the expense of ADP, which is converted to AMP. Together with NAD(P)HX epimerase, which catalyzes the epimerization of the S- and R-forms, the enzyme allows the repair of both epimers of NAD(P)HX, a damaged form of NAD(P)H that is a result of enzymatic or heat-dependent hydration.</text>
</comment>
<keyword evidence="5 6" id="KW-0456">Lyase</keyword>
<dbReference type="Gene3D" id="3.40.1190.20">
    <property type="match status" value="1"/>
</dbReference>
<feature type="binding site" evidence="6">
    <location>
        <position position="49"/>
    </location>
    <ligand>
        <name>(6S)-NADPHX</name>
        <dbReference type="ChEBI" id="CHEBI:64076"/>
    </ligand>
</feature>
<evidence type="ECO:0000313" key="9">
    <source>
        <dbReference type="Proteomes" id="UP000776164"/>
    </source>
</evidence>
<dbReference type="EMBL" id="JAFBBU010000001">
    <property type="protein sequence ID" value="MBM7471859.1"/>
    <property type="molecule type" value="Genomic_DNA"/>
</dbReference>
<keyword evidence="9" id="KW-1185">Reference proteome</keyword>
<keyword evidence="2 6" id="KW-0067">ATP-binding</keyword>
<dbReference type="Pfam" id="PF01256">
    <property type="entry name" value="Carb_kinase"/>
    <property type="match status" value="1"/>
</dbReference>
<dbReference type="InterPro" id="IPR000631">
    <property type="entry name" value="CARKD"/>
</dbReference>
<protein>
    <recommendedName>
        <fullName evidence="6">ADP-dependent (S)-NAD(P)H-hydrate dehydratase</fullName>
        <ecNumber evidence="6">4.2.1.136</ecNumber>
    </recommendedName>
    <alternativeName>
        <fullName evidence="6">ADP-dependent NAD(P)HX dehydratase</fullName>
    </alternativeName>
</protein>
<dbReference type="RefSeq" id="WP_205108147.1">
    <property type="nucleotide sequence ID" value="NZ_BAAAHT010000013.1"/>
</dbReference>
<gene>
    <name evidence="6" type="primary">nnrD</name>
    <name evidence="8" type="ORF">JOE66_001493</name>
</gene>
<reference evidence="8 9" key="1">
    <citation type="submission" date="2021-01" db="EMBL/GenBank/DDBJ databases">
        <title>Sequencing the genomes of 1000 actinobacteria strains.</title>
        <authorList>
            <person name="Klenk H.-P."/>
        </authorList>
    </citation>
    <scope>NUCLEOTIDE SEQUENCE [LARGE SCALE GENOMIC DNA]</scope>
    <source>
        <strain evidence="8 9">DSM 13057</strain>
    </source>
</reference>
<dbReference type="PROSITE" id="PS51383">
    <property type="entry name" value="YJEF_C_3"/>
    <property type="match status" value="1"/>
</dbReference>
<keyword evidence="1 6" id="KW-0547">Nucleotide-binding</keyword>
<feature type="binding site" evidence="6">
    <location>
        <position position="145"/>
    </location>
    <ligand>
        <name>(6S)-NADPHX</name>
        <dbReference type="ChEBI" id="CHEBI:64076"/>
    </ligand>
</feature>
<feature type="binding site" evidence="6">
    <location>
        <position position="216"/>
    </location>
    <ligand>
        <name>(6S)-NADPHX</name>
        <dbReference type="ChEBI" id="CHEBI:64076"/>
    </ligand>
</feature>
<comment type="similarity">
    <text evidence="6">Belongs to the NnrD/CARKD family.</text>
</comment>
<sequence>MTAPTEVVSWRDFTMADARGYLAAPTPSDDKYSRGVLGVITGSRAYPGAAVLGVEAASRTGLGMVRYLGPGRATRLVLQRRPEIVTAQGRVQAWLLGSGMDAAARSGRVTAELVAALGQGHPVVIDAGALDLVHAGTGSVVITPHASELQRVLGEWGVDVSVTAISEDPQGWAQRAAELLKVTVLLKGHVTHIAQGTRGYRVTAPTTELAAAGSGDVLGGILGALLATHAQAISNDPSVMARLAATAAVVHGLAGEKASGGGPIVALDIAESVPAVISGLRSSY</sequence>
<dbReference type="EC" id="4.2.1.136" evidence="6"/>
<evidence type="ECO:0000313" key="8">
    <source>
        <dbReference type="EMBL" id="MBM7471859.1"/>
    </source>
</evidence>
<dbReference type="SUPFAM" id="SSF53613">
    <property type="entry name" value="Ribokinase-like"/>
    <property type="match status" value="1"/>
</dbReference>
<proteinExistence type="inferred from homology"/>
<feature type="binding site" evidence="6">
    <location>
        <begin position="187"/>
        <end position="191"/>
    </location>
    <ligand>
        <name>AMP</name>
        <dbReference type="ChEBI" id="CHEBI:456215"/>
    </ligand>
</feature>
<dbReference type="HAMAP" id="MF_01965">
    <property type="entry name" value="NADHX_dehydratase"/>
    <property type="match status" value="1"/>
</dbReference>
<accession>A0ABS2L4C2</accession>
<evidence type="ECO:0000259" key="7">
    <source>
        <dbReference type="PROSITE" id="PS51383"/>
    </source>
</evidence>
<dbReference type="PANTHER" id="PTHR12592">
    <property type="entry name" value="ATP-DEPENDENT (S)-NAD(P)H-HYDRATE DEHYDRATASE FAMILY MEMBER"/>
    <property type="match status" value="1"/>
</dbReference>
<keyword evidence="4 6" id="KW-0520">NAD</keyword>
<evidence type="ECO:0000256" key="3">
    <source>
        <dbReference type="ARBA" id="ARBA00022857"/>
    </source>
</evidence>
<organism evidence="8 9">
    <name type="scientific">Subtercola frigoramans</name>
    <dbReference type="NCBI Taxonomy" id="120298"/>
    <lineage>
        <taxon>Bacteria</taxon>
        <taxon>Bacillati</taxon>
        <taxon>Actinomycetota</taxon>
        <taxon>Actinomycetes</taxon>
        <taxon>Micrococcales</taxon>
        <taxon>Microbacteriaceae</taxon>
        <taxon>Subtercola</taxon>
    </lineage>
</organism>
<comment type="catalytic activity">
    <reaction evidence="6">
        <text>(6S)-NADHX + ADP = AMP + phosphate + NADH + H(+)</text>
        <dbReference type="Rhea" id="RHEA:32223"/>
        <dbReference type="ChEBI" id="CHEBI:15378"/>
        <dbReference type="ChEBI" id="CHEBI:43474"/>
        <dbReference type="ChEBI" id="CHEBI:57945"/>
        <dbReference type="ChEBI" id="CHEBI:64074"/>
        <dbReference type="ChEBI" id="CHEBI:456215"/>
        <dbReference type="ChEBI" id="CHEBI:456216"/>
        <dbReference type="EC" id="4.2.1.136"/>
    </reaction>
</comment>